<dbReference type="EMBL" id="VOGC01000003">
    <property type="protein sequence ID" value="MQN01117.1"/>
    <property type="molecule type" value="Genomic_DNA"/>
</dbReference>
<reference evidence="1" key="1">
    <citation type="journal article" date="2020" name="Appl. Environ. Microbiol.">
        <title>Medium-Chain Fatty Acid Synthesis by 'Candidatus Weimeria bifida' gen. nov., sp. nov., and 'Candidatus Pseudoramibacter fermentans' sp. nov.</title>
        <authorList>
            <person name="Scarborough M.J."/>
            <person name="Myers K.S."/>
            <person name="Donohue T.J."/>
            <person name="Noguera D.R."/>
        </authorList>
    </citation>
    <scope>NUCLEOTIDE SEQUENCE</scope>
    <source>
        <strain evidence="1">LCO1.1</strain>
    </source>
</reference>
<gene>
    <name evidence="1" type="ORF">FRC54_04070</name>
</gene>
<evidence type="ECO:0000313" key="2">
    <source>
        <dbReference type="Proteomes" id="UP000460257"/>
    </source>
</evidence>
<organism evidence="1 2">
    <name type="scientific">Candidatus Weimeria bifida</name>
    <dbReference type="NCBI Taxonomy" id="2599074"/>
    <lineage>
        <taxon>Bacteria</taxon>
        <taxon>Bacillati</taxon>
        <taxon>Bacillota</taxon>
        <taxon>Clostridia</taxon>
        <taxon>Lachnospirales</taxon>
        <taxon>Lachnospiraceae</taxon>
        <taxon>Candidatus Weimeria</taxon>
    </lineage>
</organism>
<evidence type="ECO:0008006" key="3">
    <source>
        <dbReference type="Google" id="ProtNLM"/>
    </source>
</evidence>
<comment type="caution">
    <text evidence="1">The sequence shown here is derived from an EMBL/GenBank/DDBJ whole genome shotgun (WGS) entry which is preliminary data.</text>
</comment>
<dbReference type="PANTHER" id="PTHR41248:SF1">
    <property type="entry name" value="NORD PROTEIN"/>
    <property type="match status" value="1"/>
</dbReference>
<dbReference type="InterPro" id="IPR036465">
    <property type="entry name" value="vWFA_dom_sf"/>
</dbReference>
<dbReference type="Proteomes" id="UP000460257">
    <property type="component" value="Unassembled WGS sequence"/>
</dbReference>
<dbReference type="SUPFAM" id="SSF53300">
    <property type="entry name" value="vWA-like"/>
    <property type="match status" value="1"/>
</dbReference>
<dbReference type="InterPro" id="IPR051928">
    <property type="entry name" value="NorD/CobT"/>
</dbReference>
<evidence type="ECO:0000313" key="1">
    <source>
        <dbReference type="EMBL" id="MQN01117.1"/>
    </source>
</evidence>
<keyword evidence="2" id="KW-1185">Reference proteome</keyword>
<accession>A0A6N7J0H3</accession>
<dbReference type="PANTHER" id="PTHR41248">
    <property type="entry name" value="NORD PROTEIN"/>
    <property type="match status" value="1"/>
</dbReference>
<sequence>MEITDFEKKRASNLIWNGAHDYSIETGFRVYDEDGHADIYWNTMVGVIHRRYDWEKLLTYYNSFHEKINQGVYESLFWIAMENGAFQKEVDKRYALSNLRKEYAARALEETRNNVNFEDSAGERLIAVTHGHLHHCLGEDAQIPDIVDRKLLDAIEIPGDLDTDGAIERIDRALKTYFPYTSGAHKKTFLDNFHIHLSSPIALIRRKVKLSKQESGPVRHMSFGYGEHTNEYGGSVVDQSHLTVSFAKYTAQTDEGLKKYISNYFGNSVCSENETKRLQKEYCYGNHTDVKLHFTRGDYDEKMLDAGFAGKMHKQAIDQAKDNERAYKDNEVIHRVQIEKLTEKIRNSVLVRMEDQTIRSKSGKIVPAKVWRALYLDDDRIFKKTIPGDNGNISVDLLLDASTSEIHRQEIVAAQGYMIAEALTKCNIPVRVYSFCSMTGYTVINLYRDYSEKDRNREIFRYATTGANRDGMAIRIAAGLMSETKHSIFEENHADHKLLIVLSDCTPNDMIKVRTGDGRYRDYAAEVGVLDTAAEVHSARMKGINVLCVFTGNDKSLPNVHKIYGSDFARIRQLDMFADAVGTMLQTRIERT</sequence>
<proteinExistence type="predicted"/>
<dbReference type="AlphaFoldDB" id="A0A6N7J0H3"/>
<protein>
    <recommendedName>
        <fullName evidence="3">Nitric oxide reductase activation protein</fullName>
    </recommendedName>
</protein>
<name>A0A6N7J0H3_9FIRM</name>